<dbReference type="EMBL" id="PVSR01000002">
    <property type="protein sequence ID" value="PRW64915.1"/>
    <property type="molecule type" value="Genomic_DNA"/>
</dbReference>
<protein>
    <submittedName>
        <fullName evidence="3">Uncharacterized protein</fullName>
    </submittedName>
</protein>
<keyword evidence="2" id="KW-0812">Transmembrane</keyword>
<evidence type="ECO:0000313" key="3">
    <source>
        <dbReference type="EMBL" id="PRW64915.1"/>
    </source>
</evidence>
<keyword evidence="2" id="KW-1133">Transmembrane helix</keyword>
<evidence type="ECO:0000256" key="1">
    <source>
        <dbReference type="SAM" id="MobiDB-lite"/>
    </source>
</evidence>
<evidence type="ECO:0000256" key="2">
    <source>
        <dbReference type="SAM" id="Phobius"/>
    </source>
</evidence>
<dbReference type="AlphaFoldDB" id="A0A2T0H0M8"/>
<proteinExistence type="predicted"/>
<sequence>MTVFGYPAVLAGEVPVVSVLAQDSGPGVQSEGTGKATPLALFVILLLLIAVVLLGRSLSRRIGSLGQRFDEERAERAAPKRVRRAEAARAALAEAPGAGSEGSPSSQSAGGDQRDDPGGGVETDR</sequence>
<reference evidence="3 4" key="1">
    <citation type="submission" date="2018-03" db="EMBL/GenBank/DDBJ databases">
        <title>Actinopolyspora mortivallis from Sahara, screening for active biomolecules.</title>
        <authorList>
            <person name="Selama O."/>
            <person name="Wellington E.M.H."/>
            <person name="Hacene H."/>
        </authorList>
    </citation>
    <scope>NUCLEOTIDE SEQUENCE [LARGE SCALE GENOMIC DNA]</scope>
    <source>
        <strain evidence="3 4">M5A</strain>
    </source>
</reference>
<organism evidence="3 4">
    <name type="scientific">Actinopolyspora mortivallis</name>
    <dbReference type="NCBI Taxonomy" id="33906"/>
    <lineage>
        <taxon>Bacteria</taxon>
        <taxon>Bacillati</taxon>
        <taxon>Actinomycetota</taxon>
        <taxon>Actinomycetes</taxon>
        <taxon>Actinopolysporales</taxon>
        <taxon>Actinopolysporaceae</taxon>
        <taxon>Actinopolyspora</taxon>
    </lineage>
</organism>
<feature type="compositionally biased region" description="Basic and acidic residues" evidence="1">
    <location>
        <begin position="112"/>
        <end position="125"/>
    </location>
</feature>
<evidence type="ECO:0000313" key="4">
    <source>
        <dbReference type="Proteomes" id="UP000239352"/>
    </source>
</evidence>
<keyword evidence="2" id="KW-0472">Membrane</keyword>
<name>A0A2T0H0M8_ACTMO</name>
<dbReference type="Proteomes" id="UP000239352">
    <property type="component" value="Unassembled WGS sequence"/>
</dbReference>
<dbReference type="InParanoid" id="A0A2T0H0M8"/>
<feature type="transmembrane region" description="Helical" evidence="2">
    <location>
        <begin position="39"/>
        <end position="58"/>
    </location>
</feature>
<comment type="caution">
    <text evidence="3">The sequence shown here is derived from an EMBL/GenBank/DDBJ whole genome shotgun (WGS) entry which is preliminary data.</text>
</comment>
<dbReference type="RefSeq" id="WP_106112480.1">
    <property type="nucleotide sequence ID" value="NZ_PVSR01000002.1"/>
</dbReference>
<feature type="compositionally biased region" description="Basic and acidic residues" evidence="1">
    <location>
        <begin position="68"/>
        <end position="78"/>
    </location>
</feature>
<feature type="compositionally biased region" description="Low complexity" evidence="1">
    <location>
        <begin position="88"/>
        <end position="111"/>
    </location>
</feature>
<gene>
    <name evidence="3" type="ORF">CEP50_03650</name>
</gene>
<feature type="region of interest" description="Disordered" evidence="1">
    <location>
        <begin position="68"/>
        <end position="125"/>
    </location>
</feature>
<dbReference type="STRING" id="1050202.GCA_000384035_00534"/>
<accession>A0A2T0H0M8</accession>
<keyword evidence="4" id="KW-1185">Reference proteome</keyword>